<feature type="transmembrane region" description="Helical" evidence="1">
    <location>
        <begin position="6"/>
        <end position="29"/>
    </location>
</feature>
<dbReference type="STRING" id="45067.Llan_2072"/>
<gene>
    <name evidence="2" type="ORF">Llan_2072</name>
</gene>
<proteinExistence type="predicted"/>
<keyword evidence="1" id="KW-0472">Membrane</keyword>
<protein>
    <recommendedName>
        <fullName evidence="4">DUF3307 domain-containing protein</fullName>
    </recommendedName>
</protein>
<feature type="transmembrane region" description="Helical" evidence="1">
    <location>
        <begin position="41"/>
        <end position="68"/>
    </location>
</feature>
<dbReference type="AlphaFoldDB" id="A0A0W0VHM9"/>
<comment type="caution">
    <text evidence="2">The sequence shown here is derived from an EMBL/GenBank/DDBJ whole genome shotgun (WGS) entry which is preliminary data.</text>
</comment>
<dbReference type="PATRIC" id="fig|45067.4.peg.2175"/>
<keyword evidence="3" id="KW-1185">Reference proteome</keyword>
<feature type="transmembrane region" description="Helical" evidence="1">
    <location>
        <begin position="80"/>
        <end position="100"/>
    </location>
</feature>
<feature type="transmembrane region" description="Helical" evidence="1">
    <location>
        <begin position="121"/>
        <end position="143"/>
    </location>
</feature>
<keyword evidence="1" id="KW-1133">Transmembrane helix</keyword>
<evidence type="ECO:0008006" key="4">
    <source>
        <dbReference type="Google" id="ProtNLM"/>
    </source>
</evidence>
<keyword evidence="1" id="KW-0812">Transmembrane</keyword>
<evidence type="ECO:0000256" key="1">
    <source>
        <dbReference type="SAM" id="Phobius"/>
    </source>
</evidence>
<dbReference type="EMBL" id="LNYI01000049">
    <property type="protein sequence ID" value="KTD19610.1"/>
    <property type="molecule type" value="Genomic_DNA"/>
</dbReference>
<organism evidence="2 3">
    <name type="scientific">Legionella lansingensis</name>
    <dbReference type="NCBI Taxonomy" id="45067"/>
    <lineage>
        <taxon>Bacteria</taxon>
        <taxon>Pseudomonadati</taxon>
        <taxon>Pseudomonadota</taxon>
        <taxon>Gammaproteobacteria</taxon>
        <taxon>Legionellales</taxon>
        <taxon>Legionellaceae</taxon>
        <taxon>Legionella</taxon>
    </lineage>
</organism>
<sequence>MLIDYSLNMSIIFLFFLFEVKHLIVDFFFQHSPYIYQNKGIYGHLGGILHALYHIFGSYLILVFSSFFLSYSACWPVLNLSLDLGFLILAILEGIVHYHIDWLKIKINNRMKWQPTSDYQFWDLLGVDQFLHHLTYIVFVLVISKSVFLGAN</sequence>
<name>A0A0W0VHM9_9GAMM</name>
<evidence type="ECO:0000313" key="3">
    <source>
        <dbReference type="Proteomes" id="UP000054869"/>
    </source>
</evidence>
<evidence type="ECO:0000313" key="2">
    <source>
        <dbReference type="EMBL" id="KTD19610.1"/>
    </source>
</evidence>
<dbReference type="Proteomes" id="UP000054869">
    <property type="component" value="Unassembled WGS sequence"/>
</dbReference>
<dbReference type="eggNOG" id="ENOG5032ACV">
    <property type="taxonomic scope" value="Bacteria"/>
</dbReference>
<reference evidence="2 3" key="1">
    <citation type="submission" date="2015-11" db="EMBL/GenBank/DDBJ databases">
        <title>Genomic analysis of 38 Legionella species identifies large and diverse effector repertoires.</title>
        <authorList>
            <person name="Burstein D."/>
            <person name="Amaro F."/>
            <person name="Zusman T."/>
            <person name="Lifshitz Z."/>
            <person name="Cohen O."/>
            <person name="Gilbert J.A."/>
            <person name="Pupko T."/>
            <person name="Shuman H.A."/>
            <person name="Segal G."/>
        </authorList>
    </citation>
    <scope>NUCLEOTIDE SEQUENCE [LARGE SCALE GENOMIC DNA]</scope>
    <source>
        <strain evidence="2 3">ATCC 49751</strain>
    </source>
</reference>
<accession>A0A0W0VHM9</accession>